<name>A0A6B0UGK2_IXORI</name>
<keyword evidence="1" id="KW-0812">Transmembrane</keyword>
<organism evidence="2">
    <name type="scientific">Ixodes ricinus</name>
    <name type="common">Common tick</name>
    <name type="synonym">Acarus ricinus</name>
    <dbReference type="NCBI Taxonomy" id="34613"/>
    <lineage>
        <taxon>Eukaryota</taxon>
        <taxon>Metazoa</taxon>
        <taxon>Ecdysozoa</taxon>
        <taxon>Arthropoda</taxon>
        <taxon>Chelicerata</taxon>
        <taxon>Arachnida</taxon>
        <taxon>Acari</taxon>
        <taxon>Parasitiformes</taxon>
        <taxon>Ixodida</taxon>
        <taxon>Ixodoidea</taxon>
        <taxon>Ixodidae</taxon>
        <taxon>Ixodinae</taxon>
        <taxon>Ixodes</taxon>
    </lineage>
</organism>
<protein>
    <submittedName>
        <fullName evidence="2">Putative secreted protein</fullName>
    </submittedName>
</protein>
<evidence type="ECO:0000256" key="1">
    <source>
        <dbReference type="SAM" id="Phobius"/>
    </source>
</evidence>
<proteinExistence type="predicted"/>
<sequence>MVRISSAFLCITGLAPAAGVVTYSLASYVLRVFLKLTDLRVFDDAQQVVHRNQMLIFNNLKRIRKFPVIILLIIIFYFQSQTSSVTESLFPEIAFFLNHLSSRNS</sequence>
<feature type="transmembrane region" description="Helical" evidence="1">
    <location>
        <begin position="6"/>
        <end position="30"/>
    </location>
</feature>
<accession>A0A6B0UGK2</accession>
<dbReference type="AlphaFoldDB" id="A0A6B0UGK2"/>
<keyword evidence="1" id="KW-0472">Membrane</keyword>
<keyword evidence="1" id="KW-1133">Transmembrane helix</keyword>
<reference evidence="2" key="1">
    <citation type="submission" date="2019-12" db="EMBL/GenBank/DDBJ databases">
        <title>An insight into the sialome of adult female Ixodes ricinus ticks feeding for 6 days.</title>
        <authorList>
            <person name="Perner J."/>
            <person name="Ribeiro J.M.C."/>
        </authorList>
    </citation>
    <scope>NUCLEOTIDE SEQUENCE</scope>
    <source>
        <strain evidence="2">Semi-engorged</strain>
        <tissue evidence="2">Salivary glands</tissue>
    </source>
</reference>
<evidence type="ECO:0000313" key="2">
    <source>
        <dbReference type="EMBL" id="MXU89104.1"/>
    </source>
</evidence>
<dbReference type="EMBL" id="GIFC01007021">
    <property type="protein sequence ID" value="MXU89104.1"/>
    <property type="molecule type" value="Transcribed_RNA"/>
</dbReference>